<dbReference type="Pfam" id="PF02518">
    <property type="entry name" value="HATPase_c"/>
    <property type="match status" value="1"/>
</dbReference>
<dbReference type="InterPro" id="IPR011047">
    <property type="entry name" value="Quinoprotein_ADH-like_sf"/>
</dbReference>
<sequence>MRRCLLTVALLLFGCGVPPPIEVTLRWQTSALDMWPANVTGDSSDELLVVDSATVEPRDQSLLAIGSTAAFPAGTFGSHGTVAGATDSLHMWVSLKRSDSLFLYDLYNRIATFVTTGLDVDRATPGWDGGIGQVAVADLDADGRAEAIVRVGSGWDRAPRGLIALDWQTGREVGRFDCGPGPTAFTLSDINNDGRDEIVFGSWAPANGNDANGLSDSFTYAIALNDSLKPVWIQRLGHYSSEVVVAPGRRLRGSSSFLVACEVGNSVENRKSDSIWLLDPTDGRRLRGTSSGRFNTAFEMVDDERLGSLVVTAGTDDTIRAYDSSLKLVAKTRVTGLAKGIVDMRAGRFTGGRGQELAVSTGSSMIVIMDSRLRRLAEVGVGGTQLLRTARHGGHDRLLAGARMTPNWSLHEMRVVPFLNRGVTLGLVLPAFVLLLLVLATSMVYFRYRQTSDIRAVVRGLTGQAGIVDLDHRGRVRRSNPKARELLGGDTLPAGPLARMVTAALAEPAGSLPRELPVVLPDGKAVLARAARVRSGVMLTLEDISAVEYLKRVSAWVPVAQKLAHDIKNPLTAISLTLQRLEKTAGPDSQRNVDSMKDDIDRLKKMADGFMRLTKIEPPQLHPLEVNDVVRNAIGKFDAVLPEGIAVVVDLAVGLPPIGLDRDQMAVAFSNIIENSISAMDDAGTLTVSSSLSDDGNRIAVVFRDTGKGIPERYLGRVFEPYFTLKPGGTGLGLAITKRIVEDHKGAIALESKEGEGTTVTIVLPVAGTEGA</sequence>
<dbReference type="SMART" id="SM00387">
    <property type="entry name" value="HATPase_c"/>
    <property type="match status" value="1"/>
</dbReference>
<dbReference type="Pfam" id="PF00512">
    <property type="entry name" value="HisKA"/>
    <property type="match status" value="1"/>
</dbReference>
<gene>
    <name evidence="11" type="ORF">FJY68_13565</name>
</gene>
<keyword evidence="5" id="KW-0547">Nucleotide-binding</keyword>
<dbReference type="PANTHER" id="PTHR43065:SF10">
    <property type="entry name" value="PEROXIDE STRESS-ACTIVATED HISTIDINE KINASE MAK3"/>
    <property type="match status" value="1"/>
</dbReference>
<dbReference type="SMART" id="SM00388">
    <property type="entry name" value="HisKA"/>
    <property type="match status" value="1"/>
</dbReference>
<evidence type="ECO:0000256" key="6">
    <source>
        <dbReference type="ARBA" id="ARBA00022777"/>
    </source>
</evidence>
<accession>A0A937XG99</accession>
<dbReference type="PRINTS" id="PR00344">
    <property type="entry name" value="BCTRLSENSOR"/>
</dbReference>
<dbReference type="GO" id="GO:0000155">
    <property type="term" value="F:phosphorelay sensor kinase activity"/>
    <property type="evidence" value="ECO:0007669"/>
    <property type="project" value="InterPro"/>
</dbReference>
<keyword evidence="9" id="KW-0812">Transmembrane</keyword>
<dbReference type="InterPro" id="IPR036890">
    <property type="entry name" value="HATPase_C_sf"/>
</dbReference>
<keyword evidence="9" id="KW-0472">Membrane</keyword>
<dbReference type="SUPFAM" id="SSF55874">
    <property type="entry name" value="ATPase domain of HSP90 chaperone/DNA topoisomerase II/histidine kinase"/>
    <property type="match status" value="1"/>
</dbReference>
<dbReference type="CDD" id="cd00082">
    <property type="entry name" value="HisKA"/>
    <property type="match status" value="1"/>
</dbReference>
<proteinExistence type="predicted"/>
<dbReference type="Proteomes" id="UP000779900">
    <property type="component" value="Unassembled WGS sequence"/>
</dbReference>
<reference evidence="11" key="1">
    <citation type="submission" date="2019-03" db="EMBL/GenBank/DDBJ databases">
        <title>Lake Tanganyika Metagenome-Assembled Genomes (MAGs).</title>
        <authorList>
            <person name="Tran P."/>
        </authorList>
    </citation>
    <scope>NUCLEOTIDE SEQUENCE</scope>
    <source>
        <strain evidence="11">K_DeepCast_150m_m2_040</strain>
    </source>
</reference>
<keyword evidence="3" id="KW-0597">Phosphoprotein</keyword>
<dbReference type="InterPro" id="IPR005467">
    <property type="entry name" value="His_kinase_dom"/>
</dbReference>
<evidence type="ECO:0000256" key="8">
    <source>
        <dbReference type="ARBA" id="ARBA00023012"/>
    </source>
</evidence>
<dbReference type="GO" id="GO:0005524">
    <property type="term" value="F:ATP binding"/>
    <property type="evidence" value="ECO:0007669"/>
    <property type="project" value="UniProtKB-KW"/>
</dbReference>
<evidence type="ECO:0000313" key="11">
    <source>
        <dbReference type="EMBL" id="MBM3332853.1"/>
    </source>
</evidence>
<comment type="catalytic activity">
    <reaction evidence="1">
        <text>ATP + protein L-histidine = ADP + protein N-phospho-L-histidine.</text>
        <dbReference type="EC" id="2.7.13.3"/>
    </reaction>
</comment>
<dbReference type="InterPro" id="IPR003661">
    <property type="entry name" value="HisK_dim/P_dom"/>
</dbReference>
<dbReference type="PANTHER" id="PTHR43065">
    <property type="entry name" value="SENSOR HISTIDINE KINASE"/>
    <property type="match status" value="1"/>
</dbReference>
<dbReference type="InterPro" id="IPR003594">
    <property type="entry name" value="HATPase_dom"/>
</dbReference>
<evidence type="ECO:0000256" key="4">
    <source>
        <dbReference type="ARBA" id="ARBA00022679"/>
    </source>
</evidence>
<protein>
    <recommendedName>
        <fullName evidence="2">histidine kinase</fullName>
        <ecNumber evidence="2">2.7.13.3</ecNumber>
    </recommendedName>
</protein>
<evidence type="ECO:0000256" key="5">
    <source>
        <dbReference type="ARBA" id="ARBA00022741"/>
    </source>
</evidence>
<keyword evidence="8" id="KW-0902">Two-component regulatory system</keyword>
<comment type="caution">
    <text evidence="11">The sequence shown here is derived from an EMBL/GenBank/DDBJ whole genome shotgun (WGS) entry which is preliminary data.</text>
</comment>
<organism evidence="11 12">
    <name type="scientific">candidate division WOR-3 bacterium</name>
    <dbReference type="NCBI Taxonomy" id="2052148"/>
    <lineage>
        <taxon>Bacteria</taxon>
        <taxon>Bacteria division WOR-3</taxon>
    </lineage>
</organism>
<keyword evidence="7" id="KW-0067">ATP-binding</keyword>
<dbReference type="InterPro" id="IPR036097">
    <property type="entry name" value="HisK_dim/P_sf"/>
</dbReference>
<dbReference type="AlphaFoldDB" id="A0A937XG99"/>
<dbReference type="Gene3D" id="1.10.287.130">
    <property type="match status" value="1"/>
</dbReference>
<evidence type="ECO:0000256" key="3">
    <source>
        <dbReference type="ARBA" id="ARBA00022553"/>
    </source>
</evidence>
<dbReference type="InterPro" id="IPR004358">
    <property type="entry name" value="Sig_transdc_His_kin-like_C"/>
</dbReference>
<dbReference type="SUPFAM" id="SSF47384">
    <property type="entry name" value="Homodimeric domain of signal transducing histidine kinase"/>
    <property type="match status" value="1"/>
</dbReference>
<keyword evidence="9" id="KW-1133">Transmembrane helix</keyword>
<evidence type="ECO:0000313" key="12">
    <source>
        <dbReference type="Proteomes" id="UP000779900"/>
    </source>
</evidence>
<dbReference type="SUPFAM" id="SSF50998">
    <property type="entry name" value="Quinoprotein alcohol dehydrogenase-like"/>
    <property type="match status" value="1"/>
</dbReference>
<dbReference type="EC" id="2.7.13.3" evidence="2"/>
<dbReference type="PROSITE" id="PS51257">
    <property type="entry name" value="PROKAR_LIPOPROTEIN"/>
    <property type="match status" value="1"/>
</dbReference>
<evidence type="ECO:0000256" key="7">
    <source>
        <dbReference type="ARBA" id="ARBA00022840"/>
    </source>
</evidence>
<evidence type="ECO:0000259" key="10">
    <source>
        <dbReference type="PROSITE" id="PS50109"/>
    </source>
</evidence>
<feature type="transmembrane region" description="Helical" evidence="9">
    <location>
        <begin position="423"/>
        <end position="446"/>
    </location>
</feature>
<dbReference type="EMBL" id="VGIR01000152">
    <property type="protein sequence ID" value="MBM3332853.1"/>
    <property type="molecule type" value="Genomic_DNA"/>
</dbReference>
<name>A0A937XG99_UNCW3</name>
<evidence type="ECO:0000256" key="1">
    <source>
        <dbReference type="ARBA" id="ARBA00000085"/>
    </source>
</evidence>
<dbReference type="Gene3D" id="3.30.565.10">
    <property type="entry name" value="Histidine kinase-like ATPase, C-terminal domain"/>
    <property type="match status" value="1"/>
</dbReference>
<keyword evidence="6" id="KW-0418">Kinase</keyword>
<feature type="domain" description="Histidine kinase" evidence="10">
    <location>
        <begin position="562"/>
        <end position="768"/>
    </location>
</feature>
<keyword evidence="4" id="KW-0808">Transferase</keyword>
<evidence type="ECO:0000256" key="2">
    <source>
        <dbReference type="ARBA" id="ARBA00012438"/>
    </source>
</evidence>
<dbReference type="PROSITE" id="PS50109">
    <property type="entry name" value="HIS_KIN"/>
    <property type="match status" value="1"/>
</dbReference>
<evidence type="ECO:0000256" key="9">
    <source>
        <dbReference type="SAM" id="Phobius"/>
    </source>
</evidence>